<dbReference type="EMBL" id="OJIN01000117">
    <property type="protein sequence ID" value="SPD73966.1"/>
    <property type="molecule type" value="Genomic_DNA"/>
</dbReference>
<dbReference type="PRINTS" id="PR00691">
    <property type="entry name" value="ADHESINB"/>
</dbReference>
<dbReference type="InterPro" id="IPR006127">
    <property type="entry name" value="ZnuA-like"/>
</dbReference>
<reference evidence="6" key="1">
    <citation type="submission" date="2018-01" db="EMBL/GenBank/DDBJ databases">
        <authorList>
            <person name="Regsiter A."/>
            <person name="William W."/>
        </authorList>
    </citation>
    <scope>NUCLEOTIDE SEQUENCE</scope>
    <source>
        <strain evidence="6">TRIP AH-1</strain>
    </source>
</reference>
<dbReference type="PANTHER" id="PTHR42953">
    <property type="entry name" value="HIGH-AFFINITY ZINC UPTAKE SYSTEM PROTEIN ZNUA-RELATED"/>
    <property type="match status" value="1"/>
</dbReference>
<dbReference type="SUPFAM" id="SSF53807">
    <property type="entry name" value="Helical backbone' metal receptor"/>
    <property type="match status" value="1"/>
</dbReference>
<feature type="chain" id="PRO_5019254975" evidence="5">
    <location>
        <begin position="24"/>
        <end position="293"/>
    </location>
</feature>
<protein>
    <submittedName>
        <fullName evidence="6">Periplasmic solute binding family protein</fullName>
    </submittedName>
</protein>
<dbReference type="Pfam" id="PF01297">
    <property type="entry name" value="ZnuA"/>
    <property type="match status" value="1"/>
</dbReference>
<keyword evidence="3 5" id="KW-0732">Signal</keyword>
<dbReference type="GO" id="GO:0046872">
    <property type="term" value="F:metal ion binding"/>
    <property type="evidence" value="ECO:0007669"/>
    <property type="project" value="InterPro"/>
</dbReference>
<dbReference type="PANTHER" id="PTHR42953:SF3">
    <property type="entry name" value="HIGH-AFFINITY ZINC UPTAKE SYSTEM PROTEIN ZNUA"/>
    <property type="match status" value="1"/>
</dbReference>
<evidence type="ECO:0000256" key="1">
    <source>
        <dbReference type="ARBA" id="ARBA00011028"/>
    </source>
</evidence>
<evidence type="ECO:0000256" key="3">
    <source>
        <dbReference type="ARBA" id="ARBA00022729"/>
    </source>
</evidence>
<accession>A0A445MWU3</accession>
<name>A0A445MWU3_9BACT</name>
<feature type="signal peptide" evidence="5">
    <location>
        <begin position="1"/>
        <end position="23"/>
    </location>
</feature>
<dbReference type="AlphaFoldDB" id="A0A445MWU3"/>
<dbReference type="PRINTS" id="PR00690">
    <property type="entry name" value="ADHESNFAMILY"/>
</dbReference>
<dbReference type="GO" id="GO:0007155">
    <property type="term" value="P:cell adhesion"/>
    <property type="evidence" value="ECO:0007669"/>
    <property type="project" value="InterPro"/>
</dbReference>
<comment type="similarity">
    <text evidence="1 4">Belongs to the bacterial solute-binding protein 9 family.</text>
</comment>
<keyword evidence="2 4" id="KW-0813">Transport</keyword>
<proteinExistence type="inferred from homology"/>
<gene>
    <name evidence="6" type="ORF">PITCH_A2030110</name>
</gene>
<dbReference type="Gene3D" id="3.40.50.1980">
    <property type="entry name" value="Nitrogenase molybdenum iron protein domain"/>
    <property type="match status" value="2"/>
</dbReference>
<evidence type="ECO:0000256" key="4">
    <source>
        <dbReference type="RuleBase" id="RU003512"/>
    </source>
</evidence>
<organism evidence="6">
    <name type="scientific">uncultured Desulfobacterium sp</name>
    <dbReference type="NCBI Taxonomy" id="201089"/>
    <lineage>
        <taxon>Bacteria</taxon>
        <taxon>Pseudomonadati</taxon>
        <taxon>Thermodesulfobacteriota</taxon>
        <taxon>Desulfobacteria</taxon>
        <taxon>Desulfobacterales</taxon>
        <taxon>Desulfobacteriaceae</taxon>
        <taxon>Desulfobacterium</taxon>
        <taxon>environmental samples</taxon>
    </lineage>
</organism>
<evidence type="ECO:0000256" key="5">
    <source>
        <dbReference type="SAM" id="SignalP"/>
    </source>
</evidence>
<evidence type="ECO:0000256" key="2">
    <source>
        <dbReference type="ARBA" id="ARBA00022448"/>
    </source>
</evidence>
<sequence>MILFRLICITVLLSAFSSLEVHASEPLKVIVSIQPQEYFVKKIGGEFVDITVMVLPGASPHTYEPKPRQMADLQKAVLYFAIGVPFEDTWLKKFEAANEKMKIIHTEQGIEKIEMKGHYCEEDSHHEKDHHATTDPHIWLSPDLVMIQARNIKEALVDIDPGHKSAFETNYEAFVRELTDLDQRIRGIFSGKDGSRFMVQHPSWGYFAKAYGLEQIPVEIEGKEPKAKALQDLMINARQMNVKAVFVQPQFSAKSARTIADAVGCKVISADPLALAWSENLLKVAEEFRDALR</sequence>
<dbReference type="InterPro" id="IPR050492">
    <property type="entry name" value="Bact_metal-bind_prot9"/>
</dbReference>
<dbReference type="GO" id="GO:0030001">
    <property type="term" value="P:metal ion transport"/>
    <property type="evidence" value="ECO:0007669"/>
    <property type="project" value="InterPro"/>
</dbReference>
<evidence type="ECO:0000313" key="6">
    <source>
        <dbReference type="EMBL" id="SPD73966.1"/>
    </source>
</evidence>
<dbReference type="InterPro" id="IPR006129">
    <property type="entry name" value="AdhesinB"/>
</dbReference>
<dbReference type="InterPro" id="IPR006128">
    <property type="entry name" value="Lipoprotein_PsaA-like"/>
</dbReference>